<accession>A0A2C9DAU1</accession>
<feature type="domain" description="YbaK/aminoacyl-tRNA synthetase-associated" evidence="2">
    <location>
        <begin position="40"/>
        <end position="166"/>
    </location>
</feature>
<dbReference type="PANTHER" id="PTHR31423">
    <property type="entry name" value="YBAK DOMAIN-CONTAINING PROTEIN"/>
    <property type="match status" value="1"/>
</dbReference>
<dbReference type="Gene3D" id="3.90.960.10">
    <property type="entry name" value="YbaK/aminoacyl-tRNA synthetase-associated domain"/>
    <property type="match status" value="1"/>
</dbReference>
<dbReference type="AlphaFoldDB" id="A0A2C9DAU1"/>
<keyword evidence="4" id="KW-1185">Reference proteome</keyword>
<dbReference type="GO" id="GO:0002161">
    <property type="term" value="F:aminoacyl-tRNA deacylase activity"/>
    <property type="evidence" value="ECO:0007669"/>
    <property type="project" value="InterPro"/>
</dbReference>
<evidence type="ECO:0000313" key="3">
    <source>
        <dbReference type="EMBL" id="SON57248.1"/>
    </source>
</evidence>
<organism evidence="3 4">
    <name type="scientific">Hartmannibacter diazotrophicus</name>
    <dbReference type="NCBI Taxonomy" id="1482074"/>
    <lineage>
        <taxon>Bacteria</taxon>
        <taxon>Pseudomonadati</taxon>
        <taxon>Pseudomonadota</taxon>
        <taxon>Alphaproteobacteria</taxon>
        <taxon>Hyphomicrobiales</taxon>
        <taxon>Pleomorphomonadaceae</taxon>
        <taxon>Hartmannibacter</taxon>
    </lineage>
</organism>
<dbReference type="FunFam" id="3.90.960.10:FF:000005">
    <property type="entry name" value="Putative prolyl-tRNA synthetase"/>
    <property type="match status" value="1"/>
</dbReference>
<evidence type="ECO:0000259" key="2">
    <source>
        <dbReference type="Pfam" id="PF04073"/>
    </source>
</evidence>
<dbReference type="EMBL" id="LT960614">
    <property type="protein sequence ID" value="SON57248.1"/>
    <property type="molecule type" value="Genomic_DNA"/>
</dbReference>
<dbReference type="KEGG" id="hdi:HDIA_3707"/>
<sequence>MADRRGTSCYFPDSLTMPKTRADLFAYLDDLGIGHATIEHPPLHTVEESRELRGELAGGHAKNLLVKDKKSRVFLIVAREDLPVDLKRVHGLIGGQGRVSFCSAEQMGELLGVKPGSVTPFGVINDTEKAVTVVLDAGLVAFDPLNFHPMENVATTTIASDDLFKFLRATGHEPVVVELPVAEQSAAE</sequence>
<dbReference type="SUPFAM" id="SSF55826">
    <property type="entry name" value="YbaK/ProRS associated domain"/>
    <property type="match status" value="1"/>
</dbReference>
<gene>
    <name evidence="3" type="primary">proX</name>
    <name evidence="3" type="ORF">HDIA_3707</name>
</gene>
<dbReference type="InterPro" id="IPR036754">
    <property type="entry name" value="YbaK/aa-tRNA-synt-asso_dom_sf"/>
</dbReference>
<evidence type="ECO:0000256" key="1">
    <source>
        <dbReference type="ARBA" id="ARBA00010201"/>
    </source>
</evidence>
<dbReference type="Pfam" id="PF04073">
    <property type="entry name" value="tRNA_edit"/>
    <property type="match status" value="1"/>
</dbReference>
<evidence type="ECO:0000313" key="4">
    <source>
        <dbReference type="Proteomes" id="UP000223606"/>
    </source>
</evidence>
<dbReference type="PANTHER" id="PTHR31423:SF3">
    <property type="entry name" value="PROLYL-TRNA SYNTHETASE ASSOCIATED DOMAIN-CONTAINING PROTEIN 1-RELATED"/>
    <property type="match status" value="1"/>
</dbReference>
<proteinExistence type="inferred from homology"/>
<dbReference type="InterPro" id="IPR040285">
    <property type="entry name" value="ProX/PRXD1"/>
</dbReference>
<dbReference type="CDD" id="cd04335">
    <property type="entry name" value="PrdX_deacylase"/>
    <property type="match status" value="1"/>
</dbReference>
<protein>
    <submittedName>
        <fullName evidence="3">Prolyl-tRNA deacylase ProX</fullName>
    </submittedName>
</protein>
<reference evidence="4" key="1">
    <citation type="submission" date="2017-09" db="EMBL/GenBank/DDBJ databases">
        <title>Genome sequence of Nannocystis excedens DSM 71.</title>
        <authorList>
            <person name="Blom J."/>
        </authorList>
    </citation>
    <scope>NUCLEOTIDE SEQUENCE [LARGE SCALE GENOMIC DNA]</scope>
    <source>
        <strain evidence="4">type strain: E19</strain>
    </source>
</reference>
<dbReference type="InterPro" id="IPR007214">
    <property type="entry name" value="YbaK/aa-tRNA-synth-assoc-dom"/>
</dbReference>
<name>A0A2C9DAU1_9HYPH</name>
<comment type="similarity">
    <text evidence="1">Belongs to the PRORSD1 family.</text>
</comment>
<dbReference type="Proteomes" id="UP000223606">
    <property type="component" value="Chromosome 1"/>
</dbReference>